<accession>A0A811BRJ2</accession>
<organism evidence="1 2">
    <name type="scientific">Pandoravirus japonicus</name>
    <dbReference type="NCBI Taxonomy" id="2823154"/>
    <lineage>
        <taxon>Viruses</taxon>
        <taxon>Pandoravirus</taxon>
    </lineage>
</organism>
<proteinExistence type="predicted"/>
<sequence length="208" mass="23634">MDKRLADSLQEMEQRMNKRFDERFGALEDEMHKVRTLFSVTHGSLLAGSIAFNYIDVVIDHVADDPASAHGAKKVGTVSLIDLDQREKSPEEAERWAEVVHHLAEQGLTIDLADATLRHLKQQRTDIAHPTTTFEEYSRKCEYARHSRRNIDDTKEPFVPQATAPRDLIAAARCTWSAGDGYDGRVDAIIDSLDQLRQKKKKPLLRNN</sequence>
<evidence type="ECO:0000313" key="1">
    <source>
        <dbReference type="EMBL" id="BCU02951.1"/>
    </source>
</evidence>
<evidence type="ECO:0000313" key="2">
    <source>
        <dbReference type="Proteomes" id="UP001253637"/>
    </source>
</evidence>
<name>A0A811BRJ2_9VIRU</name>
<protein>
    <submittedName>
        <fullName evidence="1">Uncharacterized protein</fullName>
    </submittedName>
</protein>
<reference evidence="1" key="1">
    <citation type="submission" date="2021-04" db="EMBL/GenBank/DDBJ databases">
        <title>Draft Genome Sequence of Pandoravirus japonicus, Isolated from the Sabaishi River of Niigata, Japan.</title>
        <authorList>
            <person name="Hosokawa N."/>
            <person name="Takahashi H."/>
            <person name="Aoki K."/>
            <person name="Takemura M."/>
        </authorList>
    </citation>
    <scope>NUCLEOTIDE SEQUENCE</scope>
</reference>
<dbReference type="EMBL" id="LC625835">
    <property type="protein sequence ID" value="BCU02951.1"/>
    <property type="molecule type" value="Genomic_DNA"/>
</dbReference>
<dbReference type="Proteomes" id="UP001253637">
    <property type="component" value="Segment"/>
</dbReference>